<dbReference type="AlphaFoldDB" id="A0A1G2T2P1"/>
<comment type="caution">
    <text evidence="1">The sequence shown here is derived from an EMBL/GenBank/DDBJ whole genome shotgun (WGS) entry which is preliminary data.</text>
</comment>
<name>A0A1G2T2P1_9BACT</name>
<accession>A0A1G2T2P1</accession>
<evidence type="ECO:0000313" key="1">
    <source>
        <dbReference type="EMBL" id="OHA91069.1"/>
    </source>
</evidence>
<dbReference type="EMBL" id="MHVI01000021">
    <property type="protein sequence ID" value="OHA91069.1"/>
    <property type="molecule type" value="Genomic_DNA"/>
</dbReference>
<sequence length="451" mass="52421">MKTILIPIFHGHIARNILRTGVLPELAKQANIMLVVPDFKKELYIKEFRSEQVSIASAPTIKFSKLERFFRSFYYYFVDTETVKIVQQEQFILGNRKFRYLWSRMWTNIFGHTKVLRQVIRWFDGLLVKDIIFTQIFNRYKPDLVFIPSLTSDDEGLVLRQAKARHIPTIGMFRSWDTVTVNKGNLRVFPDKIIVHTELLQGDVMKYTDCPKDKIEVVGMSHFDYYLTDKRIPREVFFKQIGGNLDKRTIYFMPIGLSDIDEDKYMLGLLEGWVRSDPDFVNTQLVLSTHPNATKPIDYAAPETLMIKFPGVINFPGGKPTDREIIKGDMEMMASAIYHSDVVVNYQGTTSIDVSAFDKPVVNIAFDAHEGKLYLKSVRRFYDFTHYQPIIHSGGVRLAHSADELKKEILEYLKHPERDKKGRERLVREQTFKYDGKASERTAHTILSLLK</sequence>
<dbReference type="SUPFAM" id="SSF53756">
    <property type="entry name" value="UDP-Glycosyltransferase/glycogen phosphorylase"/>
    <property type="match status" value="1"/>
</dbReference>
<evidence type="ECO:0008006" key="3">
    <source>
        <dbReference type="Google" id="ProtNLM"/>
    </source>
</evidence>
<evidence type="ECO:0000313" key="2">
    <source>
        <dbReference type="Proteomes" id="UP000177746"/>
    </source>
</evidence>
<dbReference type="InterPro" id="IPR043148">
    <property type="entry name" value="TagF_C"/>
</dbReference>
<gene>
    <name evidence="1" type="ORF">A2665_01080</name>
</gene>
<reference evidence="1 2" key="1">
    <citation type="journal article" date="2016" name="Nat. Commun.">
        <title>Thousands of microbial genomes shed light on interconnected biogeochemical processes in an aquifer system.</title>
        <authorList>
            <person name="Anantharaman K."/>
            <person name="Brown C.T."/>
            <person name="Hug L.A."/>
            <person name="Sharon I."/>
            <person name="Castelle C.J."/>
            <person name="Probst A.J."/>
            <person name="Thomas B.C."/>
            <person name="Singh A."/>
            <person name="Wilkins M.J."/>
            <person name="Karaoz U."/>
            <person name="Brodie E.L."/>
            <person name="Williams K.H."/>
            <person name="Hubbard S.S."/>
            <person name="Banfield J.F."/>
        </authorList>
    </citation>
    <scope>NUCLEOTIDE SEQUENCE [LARGE SCALE GENOMIC DNA]</scope>
</reference>
<dbReference type="Gene3D" id="3.40.50.12580">
    <property type="match status" value="1"/>
</dbReference>
<protein>
    <recommendedName>
        <fullName evidence="3">UDP-N-acetylglucosamine 2-epimerase domain-containing protein</fullName>
    </recommendedName>
</protein>
<proteinExistence type="predicted"/>
<dbReference type="Proteomes" id="UP000177746">
    <property type="component" value="Unassembled WGS sequence"/>
</dbReference>
<organism evidence="1 2">
    <name type="scientific">Candidatus Zambryskibacteria bacterium RIFCSPHIGHO2_01_FULL_46_30</name>
    <dbReference type="NCBI Taxonomy" id="1802739"/>
    <lineage>
        <taxon>Bacteria</taxon>
        <taxon>Candidatus Zambryskiibacteriota</taxon>
    </lineage>
</organism>